<feature type="transmembrane region" description="Helical" evidence="8">
    <location>
        <begin position="12"/>
        <end position="33"/>
    </location>
</feature>
<evidence type="ECO:0000256" key="3">
    <source>
        <dbReference type="ARBA" id="ARBA00022475"/>
    </source>
</evidence>
<protein>
    <submittedName>
        <fullName evidence="10">Putative membrane protein, putative toxin regulator</fullName>
    </submittedName>
</protein>
<reference evidence="10 11" key="1">
    <citation type="journal article" date="2015" name="Microbiology (Mosc.)">
        <title>Genomics of the Weissella cibaria species with an examination of its metabolic traits.</title>
        <authorList>
            <person name="Lynch K.M."/>
            <person name="Lucid A."/>
            <person name="Arendt E.K."/>
            <person name="Sleator R.D."/>
            <person name="Lucey B."/>
            <person name="Coffey A."/>
        </authorList>
    </citation>
    <scope>NUCLEOTIDE SEQUENCE [LARGE SCALE GENOMIC DNA]</scope>
    <source>
        <strain evidence="10 11">AB3b</strain>
    </source>
</reference>
<keyword evidence="7 8" id="KW-0472">Membrane</keyword>
<dbReference type="GO" id="GO:0008982">
    <property type="term" value="F:protein-N(PI)-phosphohistidine-sugar phosphotransferase activity"/>
    <property type="evidence" value="ECO:0007669"/>
    <property type="project" value="InterPro"/>
</dbReference>
<evidence type="ECO:0000256" key="5">
    <source>
        <dbReference type="ARBA" id="ARBA00022692"/>
    </source>
</evidence>
<gene>
    <name evidence="10" type="ORF">ab3b_00921</name>
</gene>
<evidence type="ECO:0000256" key="4">
    <source>
        <dbReference type="ARBA" id="ARBA00022597"/>
    </source>
</evidence>
<feature type="transmembrane region" description="Helical" evidence="8">
    <location>
        <begin position="99"/>
        <end position="122"/>
    </location>
</feature>
<evidence type="ECO:0000313" key="11">
    <source>
        <dbReference type="Proteomes" id="UP000032289"/>
    </source>
</evidence>
<feature type="transmembrane region" description="Helical" evidence="8">
    <location>
        <begin position="176"/>
        <end position="203"/>
    </location>
</feature>
<accession>A0A0D1JUM4</accession>
<dbReference type="RefSeq" id="WP_043941038.1">
    <property type="nucleotide sequence ID" value="NZ_JWHT01000022.1"/>
</dbReference>
<comment type="subcellular location">
    <subcellularLocation>
        <location evidence="1">Cell membrane</location>
        <topology evidence="1">Multi-pass membrane protein</topology>
    </subcellularLocation>
</comment>
<feature type="transmembrane region" description="Helical" evidence="8">
    <location>
        <begin position="258"/>
        <end position="276"/>
    </location>
</feature>
<keyword evidence="3" id="KW-1003">Cell membrane</keyword>
<dbReference type="EMBL" id="JWHT01000022">
    <property type="protein sequence ID" value="KIU24938.1"/>
    <property type="molecule type" value="Genomic_DNA"/>
</dbReference>
<keyword evidence="5 8" id="KW-0812">Transmembrane</keyword>
<evidence type="ECO:0000256" key="2">
    <source>
        <dbReference type="ARBA" id="ARBA00022448"/>
    </source>
</evidence>
<keyword evidence="6 8" id="KW-1133">Transmembrane helix</keyword>
<feature type="domain" description="Phosphotransferase system EIIC" evidence="9">
    <location>
        <begin position="13"/>
        <end position="342"/>
    </location>
</feature>
<name>A0A0D1JUM4_9LACO</name>
<evidence type="ECO:0000256" key="6">
    <source>
        <dbReference type="ARBA" id="ARBA00022989"/>
    </source>
</evidence>
<dbReference type="GO" id="GO:0009401">
    <property type="term" value="P:phosphoenolpyruvate-dependent sugar phosphotransferase system"/>
    <property type="evidence" value="ECO:0007669"/>
    <property type="project" value="InterPro"/>
</dbReference>
<dbReference type="AlphaFoldDB" id="A0A0D1JUM4"/>
<proteinExistence type="predicted"/>
<comment type="caution">
    <text evidence="10">The sequence shown here is derived from an EMBL/GenBank/DDBJ whole genome shotgun (WGS) entry which is preliminary data.</text>
</comment>
<keyword evidence="2" id="KW-0813">Transport</keyword>
<feature type="transmembrane region" description="Helical" evidence="8">
    <location>
        <begin position="45"/>
        <end position="68"/>
    </location>
</feature>
<evidence type="ECO:0000256" key="8">
    <source>
        <dbReference type="SAM" id="Phobius"/>
    </source>
</evidence>
<keyword evidence="4" id="KW-0762">Sugar transport</keyword>
<feature type="transmembrane region" description="Helical" evidence="8">
    <location>
        <begin position="215"/>
        <end position="238"/>
    </location>
</feature>
<dbReference type="PATRIC" id="fig|137591.24.peg.902"/>
<sequence length="347" mass="35186">MEKPQIALKPTIMAVLNGNSFAVVAALIPAALISQLLKVLPQTGLVGQVEVMVALAQSTLPLIAAFVVGNMLRLSNLETASMALATFVASGVVTVKGDAYMIAGTGVILNIMLTTLIASYVARLSSRLLGQLRMVFEPLVVLLISGGIGLLTLPIMVAVQGAVGQVVAQATRVSPLLMGVLLGMLFAFLIVSPLSSVGIATAIGLSGVGSGAANVGIVAAAITLAVMGAGVNSGGAIIAHFMGSPKIQMANMLSHPKLFMPVLLAAGVSGGVASLLGMSGTTFSAGFGLSGFIGPLTALNESQGDLLGIRVILAFIVVPLLLGILMKLVFMKKVPLIQGEELALPDI</sequence>
<feature type="transmembrane region" description="Helical" evidence="8">
    <location>
        <begin position="311"/>
        <end position="330"/>
    </location>
</feature>
<dbReference type="InterPro" id="IPR003352">
    <property type="entry name" value="PTS_EIIC"/>
</dbReference>
<dbReference type="GO" id="GO:0005886">
    <property type="term" value="C:plasma membrane"/>
    <property type="evidence" value="ECO:0007669"/>
    <property type="project" value="UniProtKB-SubCell"/>
</dbReference>
<feature type="transmembrane region" description="Helical" evidence="8">
    <location>
        <begin position="134"/>
        <end position="156"/>
    </location>
</feature>
<dbReference type="Proteomes" id="UP000032289">
    <property type="component" value="Unassembled WGS sequence"/>
</dbReference>
<evidence type="ECO:0000259" key="9">
    <source>
        <dbReference type="Pfam" id="PF13303"/>
    </source>
</evidence>
<organism evidence="10 11">
    <name type="scientific">Weissella cibaria</name>
    <dbReference type="NCBI Taxonomy" id="137591"/>
    <lineage>
        <taxon>Bacteria</taxon>
        <taxon>Bacillati</taxon>
        <taxon>Bacillota</taxon>
        <taxon>Bacilli</taxon>
        <taxon>Lactobacillales</taxon>
        <taxon>Lactobacillaceae</taxon>
        <taxon>Weissella</taxon>
    </lineage>
</organism>
<evidence type="ECO:0000256" key="1">
    <source>
        <dbReference type="ARBA" id="ARBA00004651"/>
    </source>
</evidence>
<evidence type="ECO:0000313" key="10">
    <source>
        <dbReference type="EMBL" id="KIU24938.1"/>
    </source>
</evidence>
<dbReference type="Pfam" id="PF13303">
    <property type="entry name" value="PTS_EIIC_2"/>
    <property type="match status" value="1"/>
</dbReference>
<evidence type="ECO:0000256" key="7">
    <source>
        <dbReference type="ARBA" id="ARBA00023136"/>
    </source>
</evidence>